<sequence>MRPLVNIHQIKTGTRAANLFCCSLLFVFLILSCKKKDIDKLEIVEQVGKDTTSITGSGGIYYNDDIVSTPPKELLYRFIKYKGRVGMRMDPGKYVYKIGVLGYYPFLSFNVNPTNYTPIMSLRSDEMHPLKQVREYVNTFEFFSPVNEEFTFTPTLEIQALNLSVSRSTKIKIEVVERNVDVIHTNFGMSREEVKKVEKEELNVPDSEFLEVGPDLFLKSLLFDSQLGTTNFLAFAFENDKLVSVTGINKYASDLSAFSDEAQYFGYESTVSGLTPVKWQKNGLQFTVQMKEVNIGMTEKKMAPCYIIEKIP</sequence>
<organism evidence="1 2">
    <name type="scientific">Dyadobacter linearis</name>
    <dbReference type="NCBI Taxonomy" id="2823330"/>
    <lineage>
        <taxon>Bacteria</taxon>
        <taxon>Pseudomonadati</taxon>
        <taxon>Bacteroidota</taxon>
        <taxon>Cytophagia</taxon>
        <taxon>Cytophagales</taxon>
        <taxon>Spirosomataceae</taxon>
        <taxon>Dyadobacter</taxon>
    </lineage>
</organism>
<proteinExistence type="predicted"/>
<keyword evidence="2" id="KW-1185">Reference proteome</keyword>
<accession>A0ABM8UYJ0</accession>
<protein>
    <submittedName>
        <fullName evidence="1">Uncharacterized protein</fullName>
    </submittedName>
</protein>
<reference evidence="1 2" key="1">
    <citation type="submission" date="2021-04" db="EMBL/GenBank/DDBJ databases">
        <authorList>
            <person name="Rodrigo-Torres L."/>
            <person name="Arahal R. D."/>
            <person name="Lucena T."/>
        </authorList>
    </citation>
    <scope>NUCLEOTIDE SEQUENCE [LARGE SCALE GENOMIC DNA]</scope>
    <source>
        <strain evidence="1 2">CECT 9623</strain>
    </source>
</reference>
<comment type="caution">
    <text evidence="1">The sequence shown here is derived from an EMBL/GenBank/DDBJ whole genome shotgun (WGS) entry which is preliminary data.</text>
</comment>
<dbReference type="PROSITE" id="PS51257">
    <property type="entry name" value="PROKAR_LIPOPROTEIN"/>
    <property type="match status" value="1"/>
</dbReference>
<gene>
    <name evidence="1" type="ORF">DYBT9623_05434</name>
</gene>
<dbReference type="Proteomes" id="UP000679725">
    <property type="component" value="Unassembled WGS sequence"/>
</dbReference>
<dbReference type="EMBL" id="CAJRAU010000013">
    <property type="protein sequence ID" value="CAG5074746.1"/>
    <property type="molecule type" value="Genomic_DNA"/>
</dbReference>
<evidence type="ECO:0000313" key="2">
    <source>
        <dbReference type="Proteomes" id="UP000679725"/>
    </source>
</evidence>
<name>A0ABM8UYJ0_9BACT</name>
<evidence type="ECO:0000313" key="1">
    <source>
        <dbReference type="EMBL" id="CAG5074746.1"/>
    </source>
</evidence>